<dbReference type="Proteomes" id="UP000494165">
    <property type="component" value="Unassembled WGS sequence"/>
</dbReference>
<name>A0A8S1D289_9INSE</name>
<comment type="caution">
    <text evidence="1">The sequence shown here is derived from an EMBL/GenBank/DDBJ whole genome shotgun (WGS) entry which is preliminary data.</text>
</comment>
<organism evidence="1 2">
    <name type="scientific">Cloeon dipterum</name>
    <dbReference type="NCBI Taxonomy" id="197152"/>
    <lineage>
        <taxon>Eukaryota</taxon>
        <taxon>Metazoa</taxon>
        <taxon>Ecdysozoa</taxon>
        <taxon>Arthropoda</taxon>
        <taxon>Hexapoda</taxon>
        <taxon>Insecta</taxon>
        <taxon>Pterygota</taxon>
        <taxon>Palaeoptera</taxon>
        <taxon>Ephemeroptera</taxon>
        <taxon>Pisciforma</taxon>
        <taxon>Baetidae</taxon>
        <taxon>Cloeon</taxon>
    </lineage>
</organism>
<dbReference type="EMBL" id="CADEPI010000140">
    <property type="protein sequence ID" value="CAB3377192.1"/>
    <property type="molecule type" value="Genomic_DNA"/>
</dbReference>
<evidence type="ECO:0000313" key="1">
    <source>
        <dbReference type="EMBL" id="CAB3377192.1"/>
    </source>
</evidence>
<sequence>MKLPKLDFNCCDAYTCTRGHLHKRALVEEERMQALREVVGLLPTCRGHQGQPHRPDQVRAAALCKNQVKKIRGHRRSSCCCQTSSEAMQDAIFTSTSTCGGSKLRVGPRRLGNKSSIYASSGCCELDKEDVCLSIQWRLKQSILGNENIALARLRSLQVGRSIIFQRASDVALTFGTALSNAPSSALLLNLANLKRAHEVNGVVFGPPTHIVQNGKHLK</sequence>
<gene>
    <name evidence="1" type="ORF">CLODIP_2_CD12352</name>
</gene>
<dbReference type="AlphaFoldDB" id="A0A8S1D289"/>
<protein>
    <submittedName>
        <fullName evidence="1">Uncharacterized protein</fullName>
    </submittedName>
</protein>
<proteinExistence type="predicted"/>
<keyword evidence="2" id="KW-1185">Reference proteome</keyword>
<accession>A0A8S1D289</accession>
<reference evidence="1 2" key="1">
    <citation type="submission" date="2020-04" db="EMBL/GenBank/DDBJ databases">
        <authorList>
            <person name="Alioto T."/>
            <person name="Alioto T."/>
            <person name="Gomez Garrido J."/>
        </authorList>
    </citation>
    <scope>NUCLEOTIDE SEQUENCE [LARGE SCALE GENOMIC DNA]</scope>
</reference>
<evidence type="ECO:0000313" key="2">
    <source>
        <dbReference type="Proteomes" id="UP000494165"/>
    </source>
</evidence>